<reference evidence="2" key="1">
    <citation type="journal article" date="2023" name="G3 (Bethesda)">
        <title>Whole genome assembly and annotation of the endangered Caribbean coral Acropora cervicornis.</title>
        <authorList>
            <person name="Selwyn J.D."/>
            <person name="Vollmer S.V."/>
        </authorList>
    </citation>
    <scope>NUCLEOTIDE SEQUENCE</scope>
    <source>
        <strain evidence="2">K2</strain>
    </source>
</reference>
<dbReference type="AlphaFoldDB" id="A0AAD9Q1J3"/>
<evidence type="ECO:0000313" key="2">
    <source>
        <dbReference type="EMBL" id="KAK2552849.1"/>
    </source>
</evidence>
<feature type="domain" description="Treslin N-terminal" evidence="1">
    <location>
        <begin position="32"/>
        <end position="176"/>
    </location>
</feature>
<dbReference type="PANTHER" id="PTHR21556">
    <property type="entry name" value="TRESLIN"/>
    <property type="match status" value="1"/>
</dbReference>
<dbReference type="GO" id="GO:0030174">
    <property type="term" value="P:regulation of DNA-templated DNA replication initiation"/>
    <property type="evidence" value="ECO:0007669"/>
    <property type="project" value="TreeGrafter"/>
</dbReference>
<reference evidence="2" key="2">
    <citation type="journal article" date="2023" name="Science">
        <title>Genomic signatures of disease resistance in endangered staghorn corals.</title>
        <authorList>
            <person name="Vollmer S.V."/>
            <person name="Selwyn J.D."/>
            <person name="Despard B.A."/>
            <person name="Roesel C.L."/>
        </authorList>
    </citation>
    <scope>NUCLEOTIDE SEQUENCE</scope>
    <source>
        <strain evidence="2">K2</strain>
    </source>
</reference>
<dbReference type="GO" id="GO:0006260">
    <property type="term" value="P:DNA replication"/>
    <property type="evidence" value="ECO:0007669"/>
    <property type="project" value="InterPro"/>
</dbReference>
<dbReference type="EMBL" id="JARQWQ010000083">
    <property type="protein sequence ID" value="KAK2552849.1"/>
    <property type="molecule type" value="Genomic_DNA"/>
</dbReference>
<dbReference type="InterPro" id="IPR053919">
    <property type="entry name" value="Treslin_N"/>
</dbReference>
<accession>A0AAD9Q1J3</accession>
<comment type="caution">
    <text evidence="2">The sequence shown here is derived from an EMBL/GenBank/DDBJ whole genome shotgun (WGS) entry which is preliminary data.</text>
</comment>
<dbReference type="GO" id="GO:0007095">
    <property type="term" value="P:mitotic G2 DNA damage checkpoint signaling"/>
    <property type="evidence" value="ECO:0007669"/>
    <property type="project" value="TreeGrafter"/>
</dbReference>
<evidence type="ECO:0000259" key="1">
    <source>
        <dbReference type="Pfam" id="PF21854"/>
    </source>
</evidence>
<keyword evidence="3" id="KW-1185">Reference proteome</keyword>
<sequence>MASKTTQDIDFQVIFLIDLNPASWRPRYSAKDASSAVVLWALKVLTYFNDYGKRKLSTLRWGYQFFSSRTLSHHIEGRDFKEFTTVVFEEFGNYVSKKFNDCFSQNHTIDRGEACTKLPAGAKNISCAFANATHDFQWDGPDTSSPLSSRQTQRNIISRKIRNIVFLLSDCPNHDASIEESALISQEGLKNILIPSVLHEELKRHDICLQWVSTGTDVECGKKATLRLQLGGILKEFGGFIIPLSSICYSSICQNISTPKKVRCSFYESLLPFKSVMDSYCARRTQALADMIDRAEDQLCTKPCCFGMRGLLCSSGAKLKVHCSVQLISIFQSATMQCRSSNVQYTSTLADGIRKAPGLETTQFLPCSMLLSIRGVIRHKYICPSWLHPVKAYLCFASDCKMTCTDAPLYPKECLSGWFQEMLLALAKNRKSLVIDVIDCETGLPVCGILQPLTSVCGVISIVTSEFLWKFEKCLLGNGRMAMLDWRNTRREKSSLDFFTDLERKPLPEATLQLTSTEVFSSVIGSQNALQGKKSF</sequence>
<dbReference type="GO" id="GO:0005634">
    <property type="term" value="C:nucleus"/>
    <property type="evidence" value="ECO:0007669"/>
    <property type="project" value="InterPro"/>
</dbReference>
<dbReference type="Pfam" id="PF21854">
    <property type="entry name" value="Treslin_N"/>
    <property type="match status" value="1"/>
</dbReference>
<dbReference type="GO" id="GO:0003682">
    <property type="term" value="F:chromatin binding"/>
    <property type="evidence" value="ECO:0007669"/>
    <property type="project" value="TreeGrafter"/>
</dbReference>
<dbReference type="PANTHER" id="PTHR21556:SF2">
    <property type="entry name" value="TRESLIN"/>
    <property type="match status" value="1"/>
</dbReference>
<evidence type="ECO:0000313" key="3">
    <source>
        <dbReference type="Proteomes" id="UP001249851"/>
    </source>
</evidence>
<proteinExistence type="predicted"/>
<dbReference type="GO" id="GO:0033314">
    <property type="term" value="P:mitotic DNA replication checkpoint signaling"/>
    <property type="evidence" value="ECO:0007669"/>
    <property type="project" value="InterPro"/>
</dbReference>
<dbReference type="InterPro" id="IPR026153">
    <property type="entry name" value="Treslin"/>
</dbReference>
<organism evidence="2 3">
    <name type="scientific">Acropora cervicornis</name>
    <name type="common">Staghorn coral</name>
    <dbReference type="NCBI Taxonomy" id="6130"/>
    <lineage>
        <taxon>Eukaryota</taxon>
        <taxon>Metazoa</taxon>
        <taxon>Cnidaria</taxon>
        <taxon>Anthozoa</taxon>
        <taxon>Hexacorallia</taxon>
        <taxon>Scleractinia</taxon>
        <taxon>Astrocoeniina</taxon>
        <taxon>Acroporidae</taxon>
        <taxon>Acropora</taxon>
    </lineage>
</organism>
<dbReference type="GO" id="GO:0010212">
    <property type="term" value="P:response to ionizing radiation"/>
    <property type="evidence" value="ECO:0007669"/>
    <property type="project" value="InterPro"/>
</dbReference>
<dbReference type="Proteomes" id="UP001249851">
    <property type="component" value="Unassembled WGS sequence"/>
</dbReference>
<name>A0AAD9Q1J3_ACRCE</name>
<gene>
    <name evidence="2" type="ORF">P5673_026018</name>
</gene>
<protein>
    <submittedName>
        <fullName evidence="2">Treslin</fullName>
    </submittedName>
</protein>